<dbReference type="Gene3D" id="2.60.120.260">
    <property type="entry name" value="Galactose-binding domain-like"/>
    <property type="match status" value="1"/>
</dbReference>
<organism evidence="8 9">
    <name type="scientific">Neofusicoccum ribis</name>
    <dbReference type="NCBI Taxonomy" id="45134"/>
    <lineage>
        <taxon>Eukaryota</taxon>
        <taxon>Fungi</taxon>
        <taxon>Dikarya</taxon>
        <taxon>Ascomycota</taxon>
        <taxon>Pezizomycotina</taxon>
        <taxon>Dothideomycetes</taxon>
        <taxon>Dothideomycetes incertae sedis</taxon>
        <taxon>Botryosphaeriales</taxon>
        <taxon>Botryosphaeriaceae</taxon>
        <taxon>Neofusicoccum</taxon>
    </lineage>
</organism>
<feature type="region of interest" description="Disordered" evidence="6">
    <location>
        <begin position="358"/>
        <end position="488"/>
    </location>
</feature>
<dbReference type="SUPFAM" id="SSF49785">
    <property type="entry name" value="Galactose-binding domain-like"/>
    <property type="match status" value="1"/>
</dbReference>
<feature type="compositionally biased region" description="Basic and acidic residues" evidence="6">
    <location>
        <begin position="376"/>
        <end position="398"/>
    </location>
</feature>
<accession>A0ABR3SUP7</accession>
<dbReference type="InterPro" id="IPR016901">
    <property type="entry name" value="APC10/Doc1"/>
</dbReference>
<evidence type="ECO:0000256" key="4">
    <source>
        <dbReference type="ARBA" id="ARBA00022786"/>
    </source>
</evidence>
<evidence type="ECO:0000259" key="7">
    <source>
        <dbReference type="PROSITE" id="PS51284"/>
    </source>
</evidence>
<reference evidence="8 9" key="1">
    <citation type="submission" date="2024-02" db="EMBL/GenBank/DDBJ databases">
        <title>De novo assembly and annotation of 12 fungi associated with fruit tree decline syndrome in Ontario, Canada.</title>
        <authorList>
            <person name="Sulman M."/>
            <person name="Ellouze W."/>
            <person name="Ilyukhin E."/>
        </authorList>
    </citation>
    <scope>NUCLEOTIDE SEQUENCE [LARGE SCALE GENOMIC DNA]</scope>
    <source>
        <strain evidence="8 9">M1-105</strain>
    </source>
</reference>
<evidence type="ECO:0000313" key="9">
    <source>
        <dbReference type="Proteomes" id="UP001521116"/>
    </source>
</evidence>
<feature type="region of interest" description="Disordered" evidence="6">
    <location>
        <begin position="1"/>
        <end position="74"/>
    </location>
</feature>
<keyword evidence="5" id="KW-0131">Cell cycle</keyword>
<comment type="similarity">
    <text evidence="1">Belongs to the APC10 family.</text>
</comment>
<keyword evidence="2" id="KW-0132">Cell division</keyword>
<dbReference type="PANTHER" id="PTHR12936">
    <property type="entry name" value="ANAPHASE-PROMOTING COMPLEX 10"/>
    <property type="match status" value="1"/>
</dbReference>
<feature type="compositionally biased region" description="Pro residues" evidence="6">
    <location>
        <begin position="58"/>
        <end position="71"/>
    </location>
</feature>
<dbReference type="SMART" id="SM01337">
    <property type="entry name" value="APC10"/>
    <property type="match status" value="1"/>
</dbReference>
<evidence type="ECO:0000256" key="5">
    <source>
        <dbReference type="ARBA" id="ARBA00023306"/>
    </source>
</evidence>
<evidence type="ECO:0000256" key="3">
    <source>
        <dbReference type="ARBA" id="ARBA00022776"/>
    </source>
</evidence>
<dbReference type="CDD" id="cd08366">
    <property type="entry name" value="APC10"/>
    <property type="match status" value="1"/>
</dbReference>
<feature type="domain" description="DOC" evidence="7">
    <location>
        <begin position="52"/>
        <end position="268"/>
    </location>
</feature>
<feature type="compositionally biased region" description="Low complexity" evidence="6">
    <location>
        <begin position="449"/>
        <end position="464"/>
    </location>
</feature>
<dbReference type="InterPro" id="IPR004939">
    <property type="entry name" value="APC_su10/DOC_dom"/>
</dbReference>
<proteinExistence type="inferred from homology"/>
<gene>
    <name evidence="8" type="ORF">SLS56_005101</name>
</gene>
<evidence type="ECO:0000256" key="2">
    <source>
        <dbReference type="ARBA" id="ARBA00022618"/>
    </source>
</evidence>
<evidence type="ECO:0000256" key="6">
    <source>
        <dbReference type="SAM" id="MobiDB-lite"/>
    </source>
</evidence>
<dbReference type="PROSITE" id="PS51284">
    <property type="entry name" value="DOC"/>
    <property type="match status" value="1"/>
</dbReference>
<dbReference type="EMBL" id="JAJVDC020000049">
    <property type="protein sequence ID" value="KAL1630276.1"/>
    <property type="molecule type" value="Genomic_DNA"/>
</dbReference>
<keyword evidence="4" id="KW-0833">Ubl conjugation pathway</keyword>
<feature type="compositionally biased region" description="Polar residues" evidence="6">
    <location>
        <begin position="428"/>
        <end position="440"/>
    </location>
</feature>
<feature type="compositionally biased region" description="Acidic residues" evidence="6">
    <location>
        <begin position="47"/>
        <end position="57"/>
    </location>
</feature>
<comment type="caution">
    <text evidence="8">The sequence shown here is derived from an EMBL/GenBank/DDBJ whole genome shotgun (WGS) entry which is preliminary data.</text>
</comment>
<keyword evidence="3" id="KW-0498">Mitosis</keyword>
<dbReference type="InterPro" id="IPR008979">
    <property type="entry name" value="Galactose-bd-like_sf"/>
</dbReference>
<dbReference type="Pfam" id="PF03256">
    <property type="entry name" value="ANAPC10"/>
    <property type="match status" value="1"/>
</dbReference>
<protein>
    <recommendedName>
        <fullName evidence="7">DOC domain-containing protein</fullName>
    </recommendedName>
</protein>
<sequence>MPPATRRRHQPQPEPDHQLDPPSDLDDVSHDDPQSGYVESVMADIYAEQEDEEEEGPPESPTEPSTPPLPPNLKEISSLASWTVSSSKPGCGVPQLRSPSTSLFWQSDGPQPHYLNIHFFKVVEIVAMRIYLDFDQDESYTPTKIAFLAGMGEMDLQEWGVMSFVEPRGWVNVDFEGVGAVDGSGDEDSGSEDELGDDEGDGENGPRRKMKLPILRAMLVQVKILENHQNGKDTHLRGLQIFAKDKAFKERRGNTARVGASPAIARTEAPVNKKKKLRDMPEPDFDLAKRLSTSGVTRNLAVSLVASGHDFLSIRSFPPRSVIHSTLVIAAIAVVILRAQPSQPANHYTMNKFTDIAKGGWHPEKNSKPSYSQEPGIKDRAKGLLGRGNKDPYAEQRNHQSKPLSSLKDPATFAPPPKHQGYYGNGATGSSNTNTLTPASSGLGAPLTQNQVQASQQRQIAAAAYEEEEENKPPPGNPRGSFAFQDNACATFDPLTEAETAAAAAA</sequence>
<feature type="region of interest" description="Disordered" evidence="6">
    <location>
        <begin position="180"/>
        <end position="208"/>
    </location>
</feature>
<feature type="compositionally biased region" description="Acidic residues" evidence="6">
    <location>
        <begin position="184"/>
        <end position="202"/>
    </location>
</feature>
<name>A0ABR3SUP7_9PEZI</name>
<dbReference type="Proteomes" id="UP001521116">
    <property type="component" value="Unassembled WGS sequence"/>
</dbReference>
<dbReference type="PANTHER" id="PTHR12936:SF0">
    <property type="entry name" value="ANAPHASE-PROMOTING COMPLEX SUBUNIT 10"/>
    <property type="match status" value="1"/>
</dbReference>
<feature type="compositionally biased region" description="Basic residues" evidence="6">
    <location>
        <begin position="1"/>
        <end position="10"/>
    </location>
</feature>
<evidence type="ECO:0000256" key="1">
    <source>
        <dbReference type="ARBA" id="ARBA00006762"/>
    </source>
</evidence>
<keyword evidence="9" id="KW-1185">Reference proteome</keyword>
<evidence type="ECO:0000313" key="8">
    <source>
        <dbReference type="EMBL" id="KAL1630276.1"/>
    </source>
</evidence>